<name>A0A9P6JPL3_9AGAR</name>
<accession>A0A9P6JPL3</accession>
<evidence type="ECO:0000313" key="2">
    <source>
        <dbReference type="Proteomes" id="UP000807306"/>
    </source>
</evidence>
<organism evidence="1 2">
    <name type="scientific">Crepidotus variabilis</name>
    <dbReference type="NCBI Taxonomy" id="179855"/>
    <lineage>
        <taxon>Eukaryota</taxon>
        <taxon>Fungi</taxon>
        <taxon>Dikarya</taxon>
        <taxon>Basidiomycota</taxon>
        <taxon>Agaricomycotina</taxon>
        <taxon>Agaricomycetes</taxon>
        <taxon>Agaricomycetidae</taxon>
        <taxon>Agaricales</taxon>
        <taxon>Agaricineae</taxon>
        <taxon>Crepidotaceae</taxon>
        <taxon>Crepidotus</taxon>
    </lineage>
</organism>
<gene>
    <name evidence="1" type="ORF">CPB83DRAFT_372166</name>
</gene>
<dbReference type="Proteomes" id="UP000807306">
    <property type="component" value="Unassembled WGS sequence"/>
</dbReference>
<proteinExistence type="predicted"/>
<dbReference type="EMBL" id="MU157857">
    <property type="protein sequence ID" value="KAF9527928.1"/>
    <property type="molecule type" value="Genomic_DNA"/>
</dbReference>
<dbReference type="AlphaFoldDB" id="A0A9P6JPL3"/>
<evidence type="ECO:0000313" key="1">
    <source>
        <dbReference type="EMBL" id="KAF9527928.1"/>
    </source>
</evidence>
<protein>
    <submittedName>
        <fullName evidence="1">Uncharacterized protein</fullName>
    </submittedName>
</protein>
<sequence length="265" mass="29721">MCIITRWFSRLTTAKRRLPPTNPLDELQIQGLDVPEAFAPTIITLTQRIYQLALDIPAHEEEFRKIQVSPCIQDVLMADIPILLLLDNVLDDGKWSPKGYYELVSTFERSLQHIHDIGQNIRYSLSLTPDQSCWAKTQVETNLTAMKRALQAFLLQKSPQDKLLRLMNLYQQRLQQLGEFEVDSLRDNSFKPGSSRSPNTGATSEASINCDQISQPATPVSPSSNTSFFDGANGAIFRGNPTFSAVNGSPVTFNATNSYIYFMQG</sequence>
<comment type="caution">
    <text evidence="1">The sequence shown here is derived from an EMBL/GenBank/DDBJ whole genome shotgun (WGS) entry which is preliminary data.</text>
</comment>
<keyword evidence="2" id="KW-1185">Reference proteome</keyword>
<reference evidence="1" key="1">
    <citation type="submission" date="2020-11" db="EMBL/GenBank/DDBJ databases">
        <authorList>
            <consortium name="DOE Joint Genome Institute"/>
            <person name="Ahrendt S."/>
            <person name="Riley R."/>
            <person name="Andreopoulos W."/>
            <person name="Labutti K."/>
            <person name="Pangilinan J."/>
            <person name="Ruiz-Duenas F.J."/>
            <person name="Barrasa J.M."/>
            <person name="Sanchez-Garcia M."/>
            <person name="Camarero S."/>
            <person name="Miyauchi S."/>
            <person name="Serrano A."/>
            <person name="Linde D."/>
            <person name="Babiker R."/>
            <person name="Drula E."/>
            <person name="Ayuso-Fernandez I."/>
            <person name="Pacheco R."/>
            <person name="Padilla G."/>
            <person name="Ferreira P."/>
            <person name="Barriuso J."/>
            <person name="Kellner H."/>
            <person name="Castanera R."/>
            <person name="Alfaro M."/>
            <person name="Ramirez L."/>
            <person name="Pisabarro A.G."/>
            <person name="Kuo A."/>
            <person name="Tritt A."/>
            <person name="Lipzen A."/>
            <person name="He G."/>
            <person name="Yan M."/>
            <person name="Ng V."/>
            <person name="Cullen D."/>
            <person name="Martin F."/>
            <person name="Rosso M.-N."/>
            <person name="Henrissat B."/>
            <person name="Hibbett D."/>
            <person name="Martinez A.T."/>
            <person name="Grigoriev I.V."/>
        </authorList>
    </citation>
    <scope>NUCLEOTIDE SEQUENCE</scope>
    <source>
        <strain evidence="1">CBS 506.95</strain>
    </source>
</reference>